<accession>A0AAP0KV23</accession>
<dbReference type="EMBL" id="JBBNAG010000002">
    <property type="protein sequence ID" value="KAK9158523.1"/>
    <property type="molecule type" value="Genomic_DNA"/>
</dbReference>
<dbReference type="Proteomes" id="UP001419268">
    <property type="component" value="Unassembled WGS sequence"/>
</dbReference>
<name>A0AAP0KV23_9MAGN</name>
<keyword evidence="2" id="KW-1185">Reference proteome</keyword>
<protein>
    <submittedName>
        <fullName evidence="1">Uncharacterized protein</fullName>
    </submittedName>
</protein>
<gene>
    <name evidence="1" type="ORF">Scep_005097</name>
</gene>
<sequence>MKTQKGNCKPRALSFEIPEISQSPSVDEWFQSFNQLVEDGGDITPQQLFKSFEDSKLNPREQVAFYKSFDDKVRPREIARKPKVSLKKRVREG</sequence>
<reference evidence="1 2" key="1">
    <citation type="submission" date="2024-01" db="EMBL/GenBank/DDBJ databases">
        <title>Genome assemblies of Stephania.</title>
        <authorList>
            <person name="Yang L."/>
        </authorList>
    </citation>
    <scope>NUCLEOTIDE SEQUENCE [LARGE SCALE GENOMIC DNA]</scope>
    <source>
        <strain evidence="1">JXDWG</strain>
        <tissue evidence="1">Leaf</tissue>
    </source>
</reference>
<comment type="caution">
    <text evidence="1">The sequence shown here is derived from an EMBL/GenBank/DDBJ whole genome shotgun (WGS) entry which is preliminary data.</text>
</comment>
<proteinExistence type="predicted"/>
<evidence type="ECO:0000313" key="1">
    <source>
        <dbReference type="EMBL" id="KAK9158523.1"/>
    </source>
</evidence>
<dbReference type="AlphaFoldDB" id="A0AAP0KV23"/>
<organism evidence="1 2">
    <name type="scientific">Stephania cephalantha</name>
    <dbReference type="NCBI Taxonomy" id="152367"/>
    <lineage>
        <taxon>Eukaryota</taxon>
        <taxon>Viridiplantae</taxon>
        <taxon>Streptophyta</taxon>
        <taxon>Embryophyta</taxon>
        <taxon>Tracheophyta</taxon>
        <taxon>Spermatophyta</taxon>
        <taxon>Magnoliopsida</taxon>
        <taxon>Ranunculales</taxon>
        <taxon>Menispermaceae</taxon>
        <taxon>Menispermoideae</taxon>
        <taxon>Cissampelideae</taxon>
        <taxon>Stephania</taxon>
    </lineage>
</organism>
<evidence type="ECO:0000313" key="2">
    <source>
        <dbReference type="Proteomes" id="UP001419268"/>
    </source>
</evidence>